<organism evidence="1 2">
    <name type="scientific">Helianthus annuus</name>
    <name type="common">Common sunflower</name>
    <dbReference type="NCBI Taxonomy" id="4232"/>
    <lineage>
        <taxon>Eukaryota</taxon>
        <taxon>Viridiplantae</taxon>
        <taxon>Streptophyta</taxon>
        <taxon>Embryophyta</taxon>
        <taxon>Tracheophyta</taxon>
        <taxon>Spermatophyta</taxon>
        <taxon>Magnoliopsida</taxon>
        <taxon>eudicotyledons</taxon>
        <taxon>Gunneridae</taxon>
        <taxon>Pentapetalae</taxon>
        <taxon>asterids</taxon>
        <taxon>campanulids</taxon>
        <taxon>Asterales</taxon>
        <taxon>Asteraceae</taxon>
        <taxon>Asteroideae</taxon>
        <taxon>Heliantheae alliance</taxon>
        <taxon>Heliantheae</taxon>
        <taxon>Helianthus</taxon>
    </lineage>
</organism>
<keyword evidence="2" id="KW-1185">Reference proteome</keyword>
<reference evidence="1" key="2">
    <citation type="submission" date="2020-06" db="EMBL/GenBank/DDBJ databases">
        <title>Helianthus annuus Genome sequencing and assembly Release 2.</title>
        <authorList>
            <person name="Gouzy J."/>
            <person name="Langlade N."/>
            <person name="Munos S."/>
        </authorList>
    </citation>
    <scope>NUCLEOTIDE SEQUENCE</scope>
    <source>
        <tissue evidence="1">Leaves</tissue>
    </source>
</reference>
<reference evidence="1" key="1">
    <citation type="journal article" date="2017" name="Nature">
        <title>The sunflower genome provides insights into oil metabolism, flowering and Asterid evolution.</title>
        <authorList>
            <person name="Badouin H."/>
            <person name="Gouzy J."/>
            <person name="Grassa C.J."/>
            <person name="Murat F."/>
            <person name="Staton S.E."/>
            <person name="Cottret L."/>
            <person name="Lelandais-Briere C."/>
            <person name="Owens G.L."/>
            <person name="Carrere S."/>
            <person name="Mayjonade B."/>
            <person name="Legrand L."/>
            <person name="Gill N."/>
            <person name="Kane N.C."/>
            <person name="Bowers J.E."/>
            <person name="Hubner S."/>
            <person name="Bellec A."/>
            <person name="Berard A."/>
            <person name="Berges H."/>
            <person name="Blanchet N."/>
            <person name="Boniface M.C."/>
            <person name="Brunel D."/>
            <person name="Catrice O."/>
            <person name="Chaidir N."/>
            <person name="Claudel C."/>
            <person name="Donnadieu C."/>
            <person name="Faraut T."/>
            <person name="Fievet G."/>
            <person name="Helmstetter N."/>
            <person name="King M."/>
            <person name="Knapp S.J."/>
            <person name="Lai Z."/>
            <person name="Le Paslier M.C."/>
            <person name="Lippi Y."/>
            <person name="Lorenzon L."/>
            <person name="Mandel J.R."/>
            <person name="Marage G."/>
            <person name="Marchand G."/>
            <person name="Marquand E."/>
            <person name="Bret-Mestries E."/>
            <person name="Morien E."/>
            <person name="Nambeesan S."/>
            <person name="Nguyen T."/>
            <person name="Pegot-Espagnet P."/>
            <person name="Pouilly N."/>
            <person name="Raftis F."/>
            <person name="Sallet E."/>
            <person name="Schiex T."/>
            <person name="Thomas J."/>
            <person name="Vandecasteele C."/>
            <person name="Vares D."/>
            <person name="Vear F."/>
            <person name="Vautrin S."/>
            <person name="Crespi M."/>
            <person name="Mangin B."/>
            <person name="Burke J.M."/>
            <person name="Salse J."/>
            <person name="Munos S."/>
            <person name="Vincourt P."/>
            <person name="Rieseberg L.H."/>
            <person name="Langlade N.B."/>
        </authorList>
    </citation>
    <scope>NUCLEOTIDE SEQUENCE</scope>
    <source>
        <tissue evidence="1">Leaves</tissue>
    </source>
</reference>
<evidence type="ECO:0000313" key="1">
    <source>
        <dbReference type="EMBL" id="KAF5785719.1"/>
    </source>
</evidence>
<protein>
    <submittedName>
        <fullName evidence="1">Uncharacterized protein</fullName>
    </submittedName>
</protein>
<dbReference type="Gramene" id="mRNA:HanXRQr2_Chr10g0431981">
    <property type="protein sequence ID" value="CDS:HanXRQr2_Chr10g0431981.1"/>
    <property type="gene ID" value="HanXRQr2_Chr10g0431981"/>
</dbReference>
<dbReference type="AlphaFoldDB" id="A0A9K3N3L0"/>
<accession>A0A9K3N3L0</accession>
<dbReference type="Proteomes" id="UP000215914">
    <property type="component" value="Unassembled WGS sequence"/>
</dbReference>
<sequence>MNGKEMINKSSVYFFMYVTSCYNGTNKFRLLFYVRLEDMHSSGSLPVIDSCQTNISLYSCKFYLLYPFGSREAQRSTP</sequence>
<evidence type="ECO:0000313" key="2">
    <source>
        <dbReference type="Proteomes" id="UP000215914"/>
    </source>
</evidence>
<name>A0A9K3N3L0_HELAN</name>
<dbReference type="EMBL" id="MNCJ02000325">
    <property type="protein sequence ID" value="KAF5785719.1"/>
    <property type="molecule type" value="Genomic_DNA"/>
</dbReference>
<gene>
    <name evidence="1" type="ORF">HanXRQr2_Chr10g0431981</name>
</gene>
<comment type="caution">
    <text evidence="1">The sequence shown here is derived from an EMBL/GenBank/DDBJ whole genome shotgun (WGS) entry which is preliminary data.</text>
</comment>
<proteinExistence type="predicted"/>